<gene>
    <name evidence="1" type="ORF">ICL16_11210</name>
</gene>
<evidence type="ECO:0000313" key="1">
    <source>
        <dbReference type="EMBL" id="MBD2772628.1"/>
    </source>
</evidence>
<protein>
    <submittedName>
        <fullName evidence="1">Uncharacterized protein</fullName>
    </submittedName>
</protein>
<evidence type="ECO:0000313" key="2">
    <source>
        <dbReference type="Proteomes" id="UP000629098"/>
    </source>
</evidence>
<organism evidence="1 2">
    <name type="scientific">Iningainema tapete BLCC-T55</name>
    <dbReference type="NCBI Taxonomy" id="2748662"/>
    <lineage>
        <taxon>Bacteria</taxon>
        <taxon>Bacillati</taxon>
        <taxon>Cyanobacteriota</taxon>
        <taxon>Cyanophyceae</taxon>
        <taxon>Nostocales</taxon>
        <taxon>Scytonemataceae</taxon>
        <taxon>Iningainema tapete</taxon>
    </lineage>
</organism>
<sequence length="55" mass="6493">LRDLEAKEILSVINPSQNHEYFSQTGELLILTINTETAEKQQNLVEEIKPYEEFW</sequence>
<dbReference type="EMBL" id="JACXAE010000040">
    <property type="protein sequence ID" value="MBD2772628.1"/>
    <property type="molecule type" value="Genomic_DNA"/>
</dbReference>
<dbReference type="Proteomes" id="UP000629098">
    <property type="component" value="Unassembled WGS sequence"/>
</dbReference>
<dbReference type="AlphaFoldDB" id="A0A8J6XF31"/>
<reference evidence="1" key="1">
    <citation type="submission" date="2020-09" db="EMBL/GenBank/DDBJ databases">
        <title>Iningainema tapete sp. nov. (Scytonemataceae, Cyanobacteria) from greenhouses in central Florida (USA) produces two types of nodularin with biosynthetic potential for microcystin-LR and anabaenopeptins.</title>
        <authorList>
            <person name="Berthold D.E."/>
            <person name="Lefler F.W."/>
            <person name="Huang I.-S."/>
            <person name="Abdulla H."/>
            <person name="Zimba P.V."/>
            <person name="Laughinghouse H.D. IV."/>
        </authorList>
    </citation>
    <scope>NUCLEOTIDE SEQUENCE</scope>
    <source>
        <strain evidence="1">BLCCT55</strain>
    </source>
</reference>
<proteinExistence type="predicted"/>
<keyword evidence="2" id="KW-1185">Reference proteome</keyword>
<feature type="non-terminal residue" evidence="1">
    <location>
        <position position="1"/>
    </location>
</feature>
<comment type="caution">
    <text evidence="1">The sequence shown here is derived from an EMBL/GenBank/DDBJ whole genome shotgun (WGS) entry which is preliminary data.</text>
</comment>
<accession>A0A8J6XF31</accession>
<name>A0A8J6XF31_9CYAN</name>